<accession>W6JT78</accession>
<dbReference type="InterPro" id="IPR021414">
    <property type="entry name" value="DUF3054"/>
</dbReference>
<comment type="caution">
    <text evidence="3">The sequence shown here is derived from an EMBL/GenBank/DDBJ whole genome shotgun (WGS) entry which is preliminary data.</text>
</comment>
<feature type="region of interest" description="Disordered" evidence="1">
    <location>
        <begin position="147"/>
        <end position="178"/>
    </location>
</feature>
<keyword evidence="2" id="KW-0472">Membrane</keyword>
<proteinExistence type="predicted"/>
<evidence type="ECO:0000313" key="4">
    <source>
        <dbReference type="Proteomes" id="UP000035763"/>
    </source>
</evidence>
<evidence type="ECO:0000256" key="1">
    <source>
        <dbReference type="SAM" id="MobiDB-lite"/>
    </source>
</evidence>
<dbReference type="Pfam" id="PF11255">
    <property type="entry name" value="DUF3054"/>
    <property type="match status" value="1"/>
</dbReference>
<feature type="transmembrane region" description="Helical" evidence="2">
    <location>
        <begin position="21"/>
        <end position="40"/>
    </location>
</feature>
<dbReference type="OrthoDB" id="3698172at2"/>
<feature type="compositionally biased region" description="Basic and acidic residues" evidence="1">
    <location>
        <begin position="165"/>
        <end position="178"/>
    </location>
</feature>
<feature type="transmembrane region" description="Helical" evidence="2">
    <location>
        <begin position="52"/>
        <end position="70"/>
    </location>
</feature>
<feature type="compositionally biased region" description="Basic residues" evidence="1">
    <location>
        <begin position="155"/>
        <end position="164"/>
    </location>
</feature>
<gene>
    <name evidence="3" type="ORF">BN11_100010</name>
</gene>
<dbReference type="AlphaFoldDB" id="W6JT78"/>
<dbReference type="Proteomes" id="UP000035763">
    <property type="component" value="Unassembled WGS sequence"/>
</dbReference>
<keyword evidence="2" id="KW-1133">Transmembrane helix</keyword>
<name>W6JT78_9MICO</name>
<organism evidence="3 4">
    <name type="scientific">Nostocoides australiense Ben110</name>
    <dbReference type="NCBI Taxonomy" id="1193182"/>
    <lineage>
        <taxon>Bacteria</taxon>
        <taxon>Bacillati</taxon>
        <taxon>Actinomycetota</taxon>
        <taxon>Actinomycetes</taxon>
        <taxon>Micrococcales</taxon>
        <taxon>Intrasporangiaceae</taxon>
        <taxon>Nostocoides</taxon>
    </lineage>
</organism>
<feature type="transmembrane region" description="Helical" evidence="2">
    <location>
        <begin position="77"/>
        <end position="100"/>
    </location>
</feature>
<feature type="transmembrane region" description="Helical" evidence="2">
    <location>
        <begin position="106"/>
        <end position="126"/>
    </location>
</feature>
<keyword evidence="2 3" id="KW-0812">Transmembrane</keyword>
<evidence type="ECO:0000256" key="2">
    <source>
        <dbReference type="SAM" id="Phobius"/>
    </source>
</evidence>
<dbReference type="EMBL" id="CAJA01000002">
    <property type="protein sequence ID" value="CCH71620.1"/>
    <property type="molecule type" value="Genomic_DNA"/>
</dbReference>
<protein>
    <submittedName>
        <fullName evidence="3">Putative conserved transmembrane protein (Modular protein)</fullName>
    </submittedName>
</protein>
<reference evidence="3 4" key="1">
    <citation type="journal article" date="2013" name="ISME J.">
        <title>A metabolic model for members of the genus Tetrasphaera involved in enhanced biological phosphorus removal.</title>
        <authorList>
            <person name="Kristiansen R."/>
            <person name="Nguyen H.T.T."/>
            <person name="Saunders A.M."/>
            <person name="Nielsen J.L."/>
            <person name="Wimmer R."/>
            <person name="Le V.Q."/>
            <person name="McIlroy S.J."/>
            <person name="Petrovski S."/>
            <person name="Seviour R.J."/>
            <person name="Calteau A."/>
            <person name="Nielsen K.L."/>
            <person name="Nielsen P.H."/>
        </authorList>
    </citation>
    <scope>NUCLEOTIDE SEQUENCE [LARGE SCALE GENOMIC DNA]</scope>
    <source>
        <strain evidence="3 4">Ben110</strain>
    </source>
</reference>
<dbReference type="STRING" id="1193182.BN11_100010"/>
<sequence length="178" mass="19498">MPTSAAARALPVRRVGTTLGSLVTDLACVGVFALIGRAAHDEGLSLGGWFETAWPFLAGLGVGWLGVLLMRDRPAPWLVRPGVVIWLATVIVGMLLRVVIDAGTATSFIVVALVFNGLLLVGWRVFIQLGQFFSRWADRMGTERARRDRAAQRRAAVRGRRVTHRHADSPWQSREECA</sequence>
<evidence type="ECO:0000313" key="3">
    <source>
        <dbReference type="EMBL" id="CCH71620.1"/>
    </source>
</evidence>
<keyword evidence="4" id="KW-1185">Reference proteome</keyword>